<dbReference type="Pfam" id="PF03009">
    <property type="entry name" value="GDPD"/>
    <property type="match status" value="2"/>
</dbReference>
<keyword evidence="3" id="KW-1185">Reference proteome</keyword>
<dbReference type="AlphaFoldDB" id="M2YG79"/>
<sequence length="290" mass="31803">MESRTAPSAVDTNRDGSTPSVMAHRGFSLAGAENTLTAFQAAWDLGCLWLELDVNTTSDGVVMVFHDGSLDRVTDGSGQVGDHTHAQMMELSVAGGEPPLTLAHLLEEMPEARFNIDVKDEASVAALPELLERTGAVDRVRIASFSDCRRRRTLQHLRERGLAVPSSSAGSLGSALMIICLSLVPRLWPVVLRLAGRWVPPFEAVQVPMFWRWFAPELIGLPVIGPRLRDRRLITERLIERAHAVGVQVHVWTVDEPQDMRTLLHEGADAIVTNRADLAMDVLAEEAARA</sequence>
<dbReference type="PROSITE" id="PS51704">
    <property type="entry name" value="GP_PDE"/>
    <property type="match status" value="1"/>
</dbReference>
<reference evidence="2 3" key="1">
    <citation type="journal article" date="2014" name="Genome Announc.">
        <title>Draft Genome Sequence of Kocuria palustris PEL.</title>
        <authorList>
            <person name="Sharma G."/>
            <person name="Khatri I."/>
            <person name="Subramanian S."/>
        </authorList>
    </citation>
    <scope>NUCLEOTIDE SEQUENCE [LARGE SCALE GENOMIC DNA]</scope>
    <source>
        <strain evidence="2 3">PEL</strain>
    </source>
</reference>
<protein>
    <submittedName>
        <fullName evidence="2">Glycerophosphoryl diester phosphodiesterase</fullName>
    </submittedName>
</protein>
<dbReference type="PANTHER" id="PTHR43805">
    <property type="entry name" value="GLYCEROPHOSPHORYL DIESTER PHOSPHODIESTERASE"/>
    <property type="match status" value="1"/>
</dbReference>
<comment type="caution">
    <text evidence="2">The sequence shown here is derived from an EMBL/GenBank/DDBJ whole genome shotgun (WGS) entry which is preliminary data.</text>
</comment>
<dbReference type="Proteomes" id="UP000009877">
    <property type="component" value="Unassembled WGS sequence"/>
</dbReference>
<organism evidence="2 3">
    <name type="scientific">Kocuria palustris PEL</name>
    <dbReference type="NCBI Taxonomy" id="1236550"/>
    <lineage>
        <taxon>Bacteria</taxon>
        <taxon>Bacillati</taxon>
        <taxon>Actinomycetota</taxon>
        <taxon>Actinomycetes</taxon>
        <taxon>Micrococcales</taxon>
        <taxon>Micrococcaceae</taxon>
        <taxon>Kocuria</taxon>
    </lineage>
</organism>
<dbReference type="EMBL" id="ANHZ02000003">
    <property type="protein sequence ID" value="EME37535.1"/>
    <property type="molecule type" value="Genomic_DNA"/>
</dbReference>
<evidence type="ECO:0000259" key="1">
    <source>
        <dbReference type="PROSITE" id="PS51704"/>
    </source>
</evidence>
<accession>M2YG79</accession>
<evidence type="ECO:0000313" key="2">
    <source>
        <dbReference type="EMBL" id="EME37535.1"/>
    </source>
</evidence>
<dbReference type="PANTHER" id="PTHR43805:SF1">
    <property type="entry name" value="GP-PDE DOMAIN-CONTAINING PROTEIN"/>
    <property type="match status" value="1"/>
</dbReference>
<dbReference type="RefSeq" id="WP_006213652.1">
    <property type="nucleotide sequence ID" value="NZ_ANHZ02000003.1"/>
</dbReference>
<dbReference type="GO" id="GO:0008081">
    <property type="term" value="F:phosphoric diester hydrolase activity"/>
    <property type="evidence" value="ECO:0007669"/>
    <property type="project" value="InterPro"/>
</dbReference>
<evidence type="ECO:0000313" key="3">
    <source>
        <dbReference type="Proteomes" id="UP000009877"/>
    </source>
</evidence>
<gene>
    <name evidence="2" type="ORF">C884_01586</name>
</gene>
<dbReference type="InterPro" id="IPR017946">
    <property type="entry name" value="PLC-like_Pdiesterase_TIM-brl"/>
</dbReference>
<dbReference type="Gene3D" id="3.20.20.190">
    <property type="entry name" value="Phosphatidylinositol (PI) phosphodiesterase"/>
    <property type="match status" value="1"/>
</dbReference>
<dbReference type="STRING" id="71999.KPaMU14_01320"/>
<proteinExistence type="predicted"/>
<dbReference type="GO" id="GO:0006629">
    <property type="term" value="P:lipid metabolic process"/>
    <property type="evidence" value="ECO:0007669"/>
    <property type="project" value="InterPro"/>
</dbReference>
<feature type="domain" description="GP-PDE" evidence="1">
    <location>
        <begin position="19"/>
        <end position="283"/>
    </location>
</feature>
<name>M2YG79_9MICC</name>
<dbReference type="InterPro" id="IPR030395">
    <property type="entry name" value="GP_PDE_dom"/>
</dbReference>
<dbReference type="SUPFAM" id="SSF51695">
    <property type="entry name" value="PLC-like phosphodiesterases"/>
    <property type="match status" value="1"/>
</dbReference>